<evidence type="ECO:0000313" key="5">
    <source>
        <dbReference type="Proteomes" id="UP000735302"/>
    </source>
</evidence>
<dbReference type="SUPFAM" id="SSF53474">
    <property type="entry name" value="alpha/beta-Hydrolases"/>
    <property type="match status" value="1"/>
</dbReference>
<sequence length="194" mass="22068">MQRLSPHQTSGSCCLQTFYAAPYKTVPLPNVSAIVQLLQCICLLLVLLTPLLPTATDGAVILKTLSERVMTTRYGKVRGVLVEFPNQHLKPVEAYFGLRYADLDEGAMRFMPPKNPKEQWNKIRVAFKHQPVCPQPTRHEREYSQNVPEGRATHLRNITPFLTEMREDCLTLNLYVPITGEYDVTLSNKISIKQ</sequence>
<reference evidence="4 5" key="1">
    <citation type="journal article" date="2021" name="Elife">
        <title>Chloroplast acquisition without the gene transfer in kleptoplastic sea slugs, Plakobranchus ocellatus.</title>
        <authorList>
            <person name="Maeda T."/>
            <person name="Takahashi S."/>
            <person name="Yoshida T."/>
            <person name="Shimamura S."/>
            <person name="Takaki Y."/>
            <person name="Nagai Y."/>
            <person name="Toyoda A."/>
            <person name="Suzuki Y."/>
            <person name="Arimoto A."/>
            <person name="Ishii H."/>
            <person name="Satoh N."/>
            <person name="Nishiyama T."/>
            <person name="Hasebe M."/>
            <person name="Maruyama T."/>
            <person name="Minagawa J."/>
            <person name="Obokata J."/>
            <person name="Shigenobu S."/>
        </authorList>
    </citation>
    <scope>NUCLEOTIDE SEQUENCE [LARGE SCALE GENOMIC DNA]</scope>
</reference>
<dbReference type="Proteomes" id="UP000735302">
    <property type="component" value="Unassembled WGS sequence"/>
</dbReference>
<proteinExistence type="inferred from homology"/>
<dbReference type="Pfam" id="PF00135">
    <property type="entry name" value="COesterase"/>
    <property type="match status" value="1"/>
</dbReference>
<dbReference type="InterPro" id="IPR029058">
    <property type="entry name" value="AB_hydrolase_fold"/>
</dbReference>
<feature type="domain" description="Carboxylesterase type B" evidence="3">
    <location>
        <begin position="67"/>
        <end position="178"/>
    </location>
</feature>
<evidence type="ECO:0000259" key="3">
    <source>
        <dbReference type="Pfam" id="PF00135"/>
    </source>
</evidence>
<evidence type="ECO:0000313" key="4">
    <source>
        <dbReference type="EMBL" id="GFN74019.1"/>
    </source>
</evidence>
<evidence type="ECO:0000256" key="1">
    <source>
        <dbReference type="ARBA" id="ARBA00005964"/>
    </source>
</evidence>
<dbReference type="InterPro" id="IPR002018">
    <property type="entry name" value="CarbesteraseB"/>
</dbReference>
<dbReference type="InterPro" id="IPR019819">
    <property type="entry name" value="Carboxylesterase_B_CS"/>
</dbReference>
<protein>
    <recommendedName>
        <fullName evidence="3">Carboxylesterase type B domain-containing protein</fullName>
    </recommendedName>
</protein>
<comment type="similarity">
    <text evidence="1">Belongs to the type-B carboxylesterase/lipase family.</text>
</comment>
<dbReference type="AlphaFoldDB" id="A0AAV3XUF9"/>
<dbReference type="PROSITE" id="PS00941">
    <property type="entry name" value="CARBOXYLESTERASE_B_2"/>
    <property type="match status" value="1"/>
</dbReference>
<dbReference type="PANTHER" id="PTHR43903">
    <property type="entry name" value="NEUROLIGIN"/>
    <property type="match status" value="1"/>
</dbReference>
<name>A0AAV3XUF9_9GAST</name>
<keyword evidence="2" id="KW-0732">Signal</keyword>
<dbReference type="EMBL" id="BLXT01000055">
    <property type="protein sequence ID" value="GFN74019.1"/>
    <property type="molecule type" value="Genomic_DNA"/>
</dbReference>
<dbReference type="Gene3D" id="3.40.50.1820">
    <property type="entry name" value="alpha/beta hydrolase"/>
    <property type="match status" value="1"/>
</dbReference>
<evidence type="ECO:0000256" key="2">
    <source>
        <dbReference type="ARBA" id="ARBA00022729"/>
    </source>
</evidence>
<organism evidence="4 5">
    <name type="scientific">Plakobranchus ocellatus</name>
    <dbReference type="NCBI Taxonomy" id="259542"/>
    <lineage>
        <taxon>Eukaryota</taxon>
        <taxon>Metazoa</taxon>
        <taxon>Spiralia</taxon>
        <taxon>Lophotrochozoa</taxon>
        <taxon>Mollusca</taxon>
        <taxon>Gastropoda</taxon>
        <taxon>Heterobranchia</taxon>
        <taxon>Euthyneura</taxon>
        <taxon>Panpulmonata</taxon>
        <taxon>Sacoglossa</taxon>
        <taxon>Placobranchoidea</taxon>
        <taxon>Plakobranchidae</taxon>
        <taxon>Plakobranchus</taxon>
    </lineage>
</organism>
<dbReference type="InterPro" id="IPR051093">
    <property type="entry name" value="Neuroligin/BSAL"/>
</dbReference>
<keyword evidence="5" id="KW-1185">Reference proteome</keyword>
<gene>
    <name evidence="4" type="ORF">PoB_000052500</name>
</gene>
<comment type="caution">
    <text evidence="4">The sequence shown here is derived from an EMBL/GenBank/DDBJ whole genome shotgun (WGS) entry which is preliminary data.</text>
</comment>
<accession>A0AAV3XUF9</accession>